<evidence type="ECO:0000256" key="1">
    <source>
        <dbReference type="SAM" id="MobiDB-lite"/>
    </source>
</evidence>
<evidence type="ECO:0000313" key="3">
    <source>
        <dbReference type="EMBL" id="CEL64874.1"/>
    </source>
</evidence>
<dbReference type="OMA" id="NAMRIDK"/>
<dbReference type="GeneID" id="13441296"/>
<evidence type="ECO:0000313" key="2">
    <source>
        <dbReference type="EMBL" id="CBZ50270.1"/>
    </source>
</evidence>
<dbReference type="EMBL" id="FR823383">
    <property type="protein sequence ID" value="CBZ50270.1"/>
    <property type="molecule type" value="Genomic_DNA"/>
</dbReference>
<name>F0V945_NEOCL</name>
<dbReference type="AlphaFoldDB" id="F0V945"/>
<dbReference type="eggNOG" id="ENOG502R0IC">
    <property type="taxonomic scope" value="Eukaryota"/>
</dbReference>
<feature type="compositionally biased region" description="Basic and acidic residues" evidence="1">
    <location>
        <begin position="100"/>
        <end position="113"/>
    </location>
</feature>
<feature type="region of interest" description="Disordered" evidence="1">
    <location>
        <begin position="1"/>
        <end position="31"/>
    </location>
</feature>
<feature type="region of interest" description="Disordered" evidence="1">
    <location>
        <begin position="67"/>
        <end position="119"/>
    </location>
</feature>
<evidence type="ECO:0000313" key="4">
    <source>
        <dbReference type="Proteomes" id="UP000007494"/>
    </source>
</evidence>
<feature type="region of interest" description="Disordered" evidence="1">
    <location>
        <begin position="148"/>
        <end position="199"/>
    </location>
</feature>
<feature type="compositionally biased region" description="Polar residues" evidence="1">
    <location>
        <begin position="22"/>
        <end position="31"/>
    </location>
</feature>
<reference evidence="4" key="3">
    <citation type="journal article" date="2012" name="PLoS Pathog.">
        <title>Comparative genomics of the apicomplexan parasites Toxoplasma gondii and Neospora caninum: Coccidia differing in host range and transmission strategy.</title>
        <authorList>
            <person name="Reid A.J."/>
            <person name="Vermont S.J."/>
            <person name="Cotton J.A."/>
            <person name="Harris D."/>
            <person name="Hill-Cawthorne G.A."/>
            <person name="Konen-Waisman S."/>
            <person name="Latham S.M."/>
            <person name="Mourier T."/>
            <person name="Norton R."/>
            <person name="Quail M.A."/>
            <person name="Sanders M."/>
            <person name="Shanmugam D."/>
            <person name="Sohal A."/>
            <person name="Wasmuth J.D."/>
            <person name="Brunk B."/>
            <person name="Grigg M.E."/>
            <person name="Howard J.C."/>
            <person name="Parkinson J."/>
            <person name="Roos D.S."/>
            <person name="Trees A.J."/>
            <person name="Berriman M."/>
            <person name="Pain A."/>
            <person name="Wastling J.M."/>
        </authorList>
    </citation>
    <scope>NUCLEOTIDE SEQUENCE [LARGE SCALE GENOMIC DNA]</scope>
    <source>
        <strain evidence="4">Liverpool</strain>
    </source>
</reference>
<dbReference type="Proteomes" id="UP000007494">
    <property type="component" value="Chromosome III"/>
</dbReference>
<dbReference type="RefSeq" id="XP_003880304.1">
    <property type="nucleotide sequence ID" value="XM_003880255.1"/>
</dbReference>
<accession>F0V945</accession>
<gene>
    <name evidence="3" type="ORF">BN1204_007440</name>
    <name evidence="2" type="ORF">NCLIV_007440</name>
</gene>
<protein>
    <submittedName>
        <fullName evidence="2">Uncharacterized protein</fullName>
    </submittedName>
</protein>
<reference evidence="2" key="1">
    <citation type="submission" date="2011-02" db="EMBL/GenBank/DDBJ databases">
        <authorList>
            <person name="Aslett M."/>
        </authorList>
    </citation>
    <scope>NUCLEOTIDE SEQUENCE</scope>
    <source>
        <strain evidence="2">Liverpool</strain>
    </source>
</reference>
<reference evidence="2" key="2">
    <citation type="submission" date="2011-03" db="EMBL/GenBank/DDBJ databases">
        <title>Comparative genomics and transcriptomics of Neospora caninum and Toxoplasma gondii.</title>
        <authorList>
            <person name="Reid A.J."/>
            <person name="Sohal A."/>
            <person name="Harris D."/>
            <person name="Quail M."/>
            <person name="Sanders M."/>
            <person name="Berriman M."/>
            <person name="Wastling J.M."/>
            <person name="Pain A."/>
        </authorList>
    </citation>
    <scope>NUCLEOTIDE SEQUENCE</scope>
    <source>
        <strain evidence="2">Liverpool</strain>
    </source>
</reference>
<keyword evidence="4" id="KW-1185">Reference proteome</keyword>
<organism evidence="2 4">
    <name type="scientific">Neospora caninum (strain Liverpool)</name>
    <dbReference type="NCBI Taxonomy" id="572307"/>
    <lineage>
        <taxon>Eukaryota</taxon>
        <taxon>Sar</taxon>
        <taxon>Alveolata</taxon>
        <taxon>Apicomplexa</taxon>
        <taxon>Conoidasida</taxon>
        <taxon>Coccidia</taxon>
        <taxon>Eucoccidiorida</taxon>
        <taxon>Eimeriorina</taxon>
        <taxon>Sarcocystidae</taxon>
        <taxon>Neospora</taxon>
    </lineage>
</organism>
<dbReference type="EMBL" id="LN714477">
    <property type="protein sequence ID" value="CEL64874.1"/>
    <property type="molecule type" value="Genomic_DNA"/>
</dbReference>
<dbReference type="InParanoid" id="F0V945"/>
<reference evidence="3" key="4">
    <citation type="journal article" date="2015" name="PLoS ONE">
        <title>Comprehensive Evaluation of Toxoplasma gondii VEG and Neospora caninum LIV Genomes with Tachyzoite Stage Transcriptome and Proteome Defines Novel Transcript Features.</title>
        <authorList>
            <person name="Ramaprasad A."/>
            <person name="Mourier T."/>
            <person name="Naeem R."/>
            <person name="Malas T.B."/>
            <person name="Moussa E."/>
            <person name="Panigrahi A."/>
            <person name="Vermont S.J."/>
            <person name="Otto T.D."/>
            <person name="Wastling J."/>
            <person name="Pain A."/>
        </authorList>
    </citation>
    <scope>NUCLEOTIDE SEQUENCE</scope>
    <source>
        <strain evidence="3">Liverpool</strain>
    </source>
</reference>
<sequence length="199" mass="22340">MQASPQACFAQTHLTPPREVPETQQPISDGQQRMLLKTLGEWRNSVKEESWGRIEYCQQKVTVSTREGFGSTEEHRDHVSTCSSVAGVHEGQPVRQAKQRAKEGRKREEDAQGLRRGQQEAIVSGRDALTIRASEDIVKAFVALSNAERVSPAASRMKEQQEGRLDHQDEQRFYSIPDRGASANAMRIDKIGKKRKGKS</sequence>
<feature type="compositionally biased region" description="Basic and acidic residues" evidence="1">
    <location>
        <begin position="156"/>
        <end position="172"/>
    </location>
</feature>
<proteinExistence type="predicted"/>
<dbReference type="VEuPathDB" id="ToxoDB:NCLIV_007440"/>